<dbReference type="InterPro" id="IPR025404">
    <property type="entry name" value="DUF4130"/>
</dbReference>
<feature type="domain" description="DUF4130" evidence="1">
    <location>
        <begin position="82"/>
        <end position="255"/>
    </location>
</feature>
<protein>
    <submittedName>
        <fullName evidence="2">TIGR03915 family putative DNA repair protein</fullName>
    </submittedName>
</protein>
<sequence length="263" mass="31504">MLIFRYDNTFEGVLSGVFDAFSLKKWPQQIVAEQDVLPMLTSDIHQVETTEEKYRRVRQAMQSRLSKIVLNQLTYVWFSELPERATLIFNYLIKVFKTTQNISSNYADHDILAIKKLAKKVSHERHYLMMFVRFNAIDNQGDKVYFATVDPRYNSLPLTIDFFADRFADQKWAIFDTKRQYGYFYDLKQTEIIHLNQDDNLVINGGINVQLLSEDEQQFQKMWRRYCQAITIKERINPKLQRQFMPTRFWKHLPETWQEENAT</sequence>
<evidence type="ECO:0000313" key="2">
    <source>
        <dbReference type="EMBL" id="GAA5104955.1"/>
    </source>
</evidence>
<reference evidence="3" key="1">
    <citation type="journal article" date="2019" name="Int. J. Syst. Evol. Microbiol.">
        <title>The Global Catalogue of Microorganisms (GCM) 10K type strain sequencing project: providing services to taxonomists for standard genome sequencing and annotation.</title>
        <authorList>
            <consortium name="The Broad Institute Genomics Platform"/>
            <consortium name="The Broad Institute Genome Sequencing Center for Infectious Disease"/>
            <person name="Wu L."/>
            <person name="Ma J."/>
        </authorList>
    </citation>
    <scope>NUCLEOTIDE SEQUENCE [LARGE SCALE GENOMIC DNA]</scope>
    <source>
        <strain evidence="3">JCM 18050</strain>
    </source>
</reference>
<dbReference type="RefSeq" id="WP_345488063.1">
    <property type="nucleotide sequence ID" value="NZ_BAABHY010000001.1"/>
</dbReference>
<accession>A0ABP9MZA4</accession>
<organism evidence="2 3">
    <name type="scientific">Orbus sasakiae</name>
    <dbReference type="NCBI Taxonomy" id="1078475"/>
    <lineage>
        <taxon>Bacteria</taxon>
        <taxon>Pseudomonadati</taxon>
        <taxon>Pseudomonadota</taxon>
        <taxon>Gammaproteobacteria</taxon>
        <taxon>Orbales</taxon>
        <taxon>Orbaceae</taxon>
        <taxon>Orbus</taxon>
    </lineage>
</organism>
<proteinExistence type="predicted"/>
<evidence type="ECO:0000313" key="3">
    <source>
        <dbReference type="Proteomes" id="UP001500171"/>
    </source>
</evidence>
<dbReference type="EMBL" id="BAABHY010000001">
    <property type="protein sequence ID" value="GAA5104955.1"/>
    <property type="molecule type" value="Genomic_DNA"/>
</dbReference>
<dbReference type="InterPro" id="IPR023875">
    <property type="entry name" value="DNA_repair_put"/>
</dbReference>
<dbReference type="NCBIfam" id="TIGR03915">
    <property type="entry name" value="SAM_7_link_chp"/>
    <property type="match status" value="1"/>
</dbReference>
<evidence type="ECO:0000259" key="1">
    <source>
        <dbReference type="Pfam" id="PF13566"/>
    </source>
</evidence>
<keyword evidence="3" id="KW-1185">Reference proteome</keyword>
<gene>
    <name evidence="2" type="ORF">GCM10023211_03280</name>
</gene>
<dbReference type="Proteomes" id="UP001500171">
    <property type="component" value="Unassembled WGS sequence"/>
</dbReference>
<dbReference type="Pfam" id="PF13566">
    <property type="entry name" value="DUF4130"/>
    <property type="match status" value="1"/>
</dbReference>
<comment type="caution">
    <text evidence="2">The sequence shown here is derived from an EMBL/GenBank/DDBJ whole genome shotgun (WGS) entry which is preliminary data.</text>
</comment>
<name>A0ABP9MZA4_9GAMM</name>